<dbReference type="Pfam" id="PF12030">
    <property type="entry name" value="DUF3517"/>
    <property type="match status" value="1"/>
</dbReference>
<proteinExistence type="predicted"/>
<evidence type="ECO:0000259" key="2">
    <source>
        <dbReference type="Pfam" id="PF12030"/>
    </source>
</evidence>
<organism evidence="3 4">
    <name type="scientific">Phytophthora boehmeriae</name>
    <dbReference type="NCBI Taxonomy" id="109152"/>
    <lineage>
        <taxon>Eukaryota</taxon>
        <taxon>Sar</taxon>
        <taxon>Stramenopiles</taxon>
        <taxon>Oomycota</taxon>
        <taxon>Peronosporomycetes</taxon>
        <taxon>Peronosporales</taxon>
        <taxon>Peronosporaceae</taxon>
        <taxon>Phytophthora</taxon>
    </lineage>
</organism>
<keyword evidence="1" id="KW-0472">Membrane</keyword>
<comment type="caution">
    <text evidence="3">The sequence shown here is derived from an EMBL/GenBank/DDBJ whole genome shotgun (WGS) entry which is preliminary data.</text>
</comment>
<evidence type="ECO:0000313" key="4">
    <source>
        <dbReference type="Proteomes" id="UP000693981"/>
    </source>
</evidence>
<dbReference type="EMBL" id="JAGDFL010000384">
    <property type="protein sequence ID" value="KAG7390307.1"/>
    <property type="molecule type" value="Genomic_DNA"/>
</dbReference>
<dbReference type="CDD" id="cd20404">
    <property type="entry name" value="Tudor_Agenet_AtEML-like"/>
    <property type="match status" value="1"/>
</dbReference>
<feature type="transmembrane region" description="Helical" evidence="1">
    <location>
        <begin position="128"/>
        <end position="145"/>
    </location>
</feature>
<evidence type="ECO:0000256" key="1">
    <source>
        <dbReference type="SAM" id="Phobius"/>
    </source>
</evidence>
<feature type="domain" description="DUF3517" evidence="2">
    <location>
        <begin position="69"/>
        <end position="339"/>
    </location>
</feature>
<reference evidence="3" key="1">
    <citation type="submission" date="2021-02" db="EMBL/GenBank/DDBJ databases">
        <authorList>
            <person name="Palmer J.M."/>
        </authorList>
    </citation>
    <scope>NUCLEOTIDE SEQUENCE</scope>
    <source>
        <strain evidence="3">SCRP23</strain>
    </source>
</reference>
<evidence type="ECO:0000313" key="3">
    <source>
        <dbReference type="EMBL" id="KAG7390307.1"/>
    </source>
</evidence>
<name>A0A8T1W9R4_9STRA</name>
<sequence length="540" mass="61988">MAVLPRFEPVEVQFEALQVATKFVFGTLWQGGDVSKVLEWRLVLQALYHSDVGGCRWFLSTMEANEELLLELLVFNEHREVRELMVNVLSEAIATTSNTDFEEEAEAIHQTLSEDPDVNKQLPASFEFMFFVIQLMPALLSVPVQHHRQYFLMMYDFVQTGRNEGSFLVVNSVVGAIVALLTGLGQTQPLLQLHLKKHKPKQILKRIDLSVTVLKLLSVLIRCSLPPAMDVPADVEHPLMLPSNMAHDHVDLTPTDHDVLLNERFITLLTQRANHYTKETKPLEQIISHLCWESRRVTSAFIEKIMHGIEVEDHHDVKPYFRTLNSLLKMRDSLAEERLADGLTKLLAVMASQQKFYKATETSLDMLARLAKRHIAVTRWLRDNRMSCVWMEKWLVAHRGAEGYLQQRKTVLVKPNSTSSWVNVSVTSSGLIKAIDRSISKLLPRIRSILDPDAAVETFYDSDDNPQRLVGKRVRVKWAKDKWYEGTVQQFNEDTYEHFVAYDDGDKRSYHMSEKLFYVVDLTPSPKARKKKLQGVSKPN</sequence>
<keyword evidence="4" id="KW-1185">Reference proteome</keyword>
<gene>
    <name evidence="3" type="ORF">PHYBOEH_007047</name>
</gene>
<dbReference type="AlphaFoldDB" id="A0A8T1W9R4"/>
<accession>A0A8T1W9R4</accession>
<dbReference type="InterPro" id="IPR021905">
    <property type="entry name" value="DUF3517"/>
</dbReference>
<keyword evidence="1" id="KW-0812">Transmembrane</keyword>
<dbReference type="FunFam" id="2.30.30.140:FF:000119">
    <property type="entry name" value="Ubiquitin carboxyl-terminal hydrolase 34"/>
    <property type="match status" value="1"/>
</dbReference>
<feature type="transmembrane region" description="Helical" evidence="1">
    <location>
        <begin position="165"/>
        <end position="182"/>
    </location>
</feature>
<protein>
    <recommendedName>
        <fullName evidence="2">DUF3517 domain-containing protein</fullName>
    </recommendedName>
</protein>
<dbReference type="Proteomes" id="UP000693981">
    <property type="component" value="Unassembled WGS sequence"/>
</dbReference>
<keyword evidence="1" id="KW-1133">Transmembrane helix</keyword>
<dbReference type="OrthoDB" id="116701at2759"/>